<dbReference type="EMBL" id="JBBJBU010000001">
    <property type="protein sequence ID" value="KAK7207782.1"/>
    <property type="molecule type" value="Genomic_DNA"/>
</dbReference>
<name>A0ABR1FDE7_9ASCO</name>
<reference evidence="3 4" key="1">
    <citation type="submission" date="2024-03" db="EMBL/GenBank/DDBJ databases">
        <title>Genome-scale model development and genomic sequencing of the oleaginous clade Lipomyces.</title>
        <authorList>
            <consortium name="Lawrence Berkeley National Laboratory"/>
            <person name="Czajka J.J."/>
            <person name="Han Y."/>
            <person name="Kim J."/>
            <person name="Mondo S.J."/>
            <person name="Hofstad B.A."/>
            <person name="Robles A."/>
            <person name="Haridas S."/>
            <person name="Riley R."/>
            <person name="LaButti K."/>
            <person name="Pangilinan J."/>
            <person name="Andreopoulos W."/>
            <person name="Lipzen A."/>
            <person name="Yan J."/>
            <person name="Wang M."/>
            <person name="Ng V."/>
            <person name="Grigoriev I.V."/>
            <person name="Spatafora J.W."/>
            <person name="Magnuson J.K."/>
            <person name="Baker S.E."/>
            <person name="Pomraning K.R."/>
        </authorList>
    </citation>
    <scope>NUCLEOTIDE SEQUENCE [LARGE SCALE GENOMIC DNA]</scope>
    <source>
        <strain evidence="3 4">Phaff 52-87</strain>
    </source>
</reference>
<gene>
    <name evidence="3" type="ORF">BZA70DRAFT_25305</name>
</gene>
<dbReference type="InterPro" id="IPR019465">
    <property type="entry name" value="Cog5"/>
</dbReference>
<accession>A0ABR1FDE7</accession>
<dbReference type="GeneID" id="90036244"/>
<feature type="domain" description="Conserved oligomeric Golgi complex subunit 5 N-terminal" evidence="2">
    <location>
        <begin position="26"/>
        <end position="156"/>
    </location>
</feature>
<feature type="region of interest" description="Disordered" evidence="1">
    <location>
        <begin position="169"/>
        <end position="209"/>
    </location>
</feature>
<dbReference type="PANTHER" id="PTHR13228">
    <property type="entry name" value="CONSERVED OLIGOMERIC GOLGI COMPLEX COMPONENT 5"/>
    <property type="match status" value="1"/>
</dbReference>
<evidence type="ECO:0000256" key="1">
    <source>
        <dbReference type="SAM" id="MobiDB-lite"/>
    </source>
</evidence>
<evidence type="ECO:0000313" key="3">
    <source>
        <dbReference type="EMBL" id="KAK7207782.1"/>
    </source>
</evidence>
<protein>
    <submittedName>
        <fullName evidence="3">Golgi transport complex subunit 5-domain-containing protein</fullName>
    </submittedName>
</protein>
<feature type="compositionally biased region" description="Polar residues" evidence="1">
    <location>
        <begin position="184"/>
        <end position="200"/>
    </location>
</feature>
<sequence length="259" mass="28610">MALDYDTVDNSGEKEAVDDEYIDYELFTSPDFNATVFCNQLVLATNTASDPHVDLNAAQQRVQFDLEEVEKLLHKEAVENHSSLISHAQKLNVVDSVLTTAKTSLGSVTQSFSRLDHEVLTPYHTALPIYRVLTKLHATANLLRAFTWFMYLVRQLSGVQQQAAKLVANSRVSSPAPGGERSRSATPSYGQHQQYQQARPQMNAADAAEASRLNVRAAKTYAEMTRHLSGFPKLRTLKAVNEVEAAVKASRDPGGPPLR</sequence>
<dbReference type="Pfam" id="PF10392">
    <property type="entry name" value="COG5_N"/>
    <property type="match status" value="1"/>
</dbReference>
<organism evidence="3 4">
    <name type="scientific">Myxozyma melibiosi</name>
    <dbReference type="NCBI Taxonomy" id="54550"/>
    <lineage>
        <taxon>Eukaryota</taxon>
        <taxon>Fungi</taxon>
        <taxon>Dikarya</taxon>
        <taxon>Ascomycota</taxon>
        <taxon>Saccharomycotina</taxon>
        <taxon>Lipomycetes</taxon>
        <taxon>Lipomycetales</taxon>
        <taxon>Lipomycetaceae</taxon>
        <taxon>Myxozyma</taxon>
    </lineage>
</organism>
<dbReference type="RefSeq" id="XP_064770815.1">
    <property type="nucleotide sequence ID" value="XM_064910732.1"/>
</dbReference>
<evidence type="ECO:0000313" key="4">
    <source>
        <dbReference type="Proteomes" id="UP001498771"/>
    </source>
</evidence>
<comment type="caution">
    <text evidence="3">The sequence shown here is derived from an EMBL/GenBank/DDBJ whole genome shotgun (WGS) entry which is preliminary data.</text>
</comment>
<dbReference type="PANTHER" id="PTHR13228:SF3">
    <property type="entry name" value="CONSERVED OLIGOMERIC GOLGI COMPLEX SUBUNIT 5"/>
    <property type="match status" value="1"/>
</dbReference>
<proteinExistence type="predicted"/>
<dbReference type="InterPro" id="IPR049176">
    <property type="entry name" value="COG5_N"/>
</dbReference>
<keyword evidence="4" id="KW-1185">Reference proteome</keyword>
<dbReference type="Proteomes" id="UP001498771">
    <property type="component" value="Unassembled WGS sequence"/>
</dbReference>
<evidence type="ECO:0000259" key="2">
    <source>
        <dbReference type="Pfam" id="PF10392"/>
    </source>
</evidence>